<feature type="compositionally biased region" description="Basic residues" evidence="1">
    <location>
        <begin position="30"/>
        <end position="40"/>
    </location>
</feature>
<dbReference type="AlphaFoldDB" id="A0A937XHI4"/>
<evidence type="ECO:0008006" key="5">
    <source>
        <dbReference type="Google" id="ProtNLM"/>
    </source>
</evidence>
<evidence type="ECO:0000256" key="2">
    <source>
        <dbReference type="SAM" id="SignalP"/>
    </source>
</evidence>
<evidence type="ECO:0000256" key="1">
    <source>
        <dbReference type="SAM" id="MobiDB-lite"/>
    </source>
</evidence>
<evidence type="ECO:0000313" key="3">
    <source>
        <dbReference type="EMBL" id="MBM3332146.1"/>
    </source>
</evidence>
<reference evidence="3" key="1">
    <citation type="submission" date="2019-03" db="EMBL/GenBank/DDBJ databases">
        <title>Lake Tanganyika Metagenome-Assembled Genomes (MAGs).</title>
        <authorList>
            <person name="Tran P."/>
        </authorList>
    </citation>
    <scope>NUCLEOTIDE SEQUENCE</scope>
    <source>
        <strain evidence="3">K_DeepCast_150m_m2_040</strain>
    </source>
</reference>
<evidence type="ECO:0000313" key="4">
    <source>
        <dbReference type="Proteomes" id="UP000779900"/>
    </source>
</evidence>
<name>A0A937XHI4_UNCW3</name>
<proteinExistence type="predicted"/>
<dbReference type="Proteomes" id="UP000779900">
    <property type="component" value="Unassembled WGS sequence"/>
</dbReference>
<accession>A0A937XHI4</accession>
<keyword evidence="2" id="KW-0732">Signal</keyword>
<gene>
    <name evidence="3" type="ORF">FJY68_09930</name>
</gene>
<feature type="chain" id="PRO_5037933356" description="T9SS type A sorting domain-containing protein" evidence="2">
    <location>
        <begin position="21"/>
        <end position="908"/>
    </location>
</feature>
<dbReference type="EMBL" id="VGIR01000063">
    <property type="protein sequence ID" value="MBM3332146.1"/>
    <property type="molecule type" value="Genomic_DNA"/>
</dbReference>
<organism evidence="3 4">
    <name type="scientific">candidate division WOR-3 bacterium</name>
    <dbReference type="NCBI Taxonomy" id="2052148"/>
    <lineage>
        <taxon>Bacteria</taxon>
        <taxon>Bacteria division WOR-3</taxon>
    </lineage>
</organism>
<feature type="region of interest" description="Disordered" evidence="1">
    <location>
        <begin position="28"/>
        <end position="72"/>
    </location>
</feature>
<feature type="signal peptide" evidence="2">
    <location>
        <begin position="1"/>
        <end position="20"/>
    </location>
</feature>
<comment type="caution">
    <text evidence="3">The sequence shown here is derived from an EMBL/GenBank/DDBJ whole genome shotgun (WGS) entry which is preliminary data.</text>
</comment>
<sequence length="908" mass="96069">MSRIAVICTALACALSNLPAAGETGAFRGTNHRSGKHYTGHSRTADLRSAHRQAPAWPPQKPSRQRSVTRTRDVGHAGRFGDAFLVDTGITPVPAAGSQYSCGAASNGSGWRVLWSDESDYSARTSGVASDGTLLDTSGILFTDRGYSSSGVSRALTGLGSDFFAVWTPDDNGIWGARLDSTGVLVDSFLVYESSDLQTAPAVAFDGDSTCLVVWTENPYGYSDVYARRVTTDGQVLDTLPIPVAPDPAWAEGMPTVAFGQGVYLVAWQAIDSTYTSAVAKATRVSTGGVVLDTAIFLRHNPAMMQAIPAVAFGDTCFLAAWSEGLDQPDLFAARVSTSGNLIDSSGVQLSSSPDYDMFSSVGFDGSQYLVMWCELDPSWETGSLCGRRITVDGVPLDSGLIRPDLAGYLPSFPSVASDTANFLVAFSAYETNYYEDNVFCTRISPEGAVLYPFTSFPIGVDAQYRPSGSSDGTDFLSAWLETRGRGDAVQAARISANGTVLDPVGLTVSSTPASKADLATGYGDSLYLVAWDQANGIDGSSIYCARVSSDGTVLDPGGIVVCDEASYRQLPDIAFDGQNFLVVWQDIRSLTNDCIYAARVSPAGVVLDPNGFAVAAADTFYDLEPAVCFAGTNYLVFWSGIGLYARESDIFGARVTTAGTVSGPRFLVSGNTGDQRRPAAACGATGALVTWEDTRQSTYDVFAARVRADGTVLDPNGIIVGATTYDEQLPRVTSDAAGFRVLWSRWEYSDSTIFSTGRVDSSGNVSHVSDWFGVPGNDPGNGYDAVYGGGPDLLLLYSCWTDSALGRYYGANRLWGKLGAVPGIEETPNAKLRTTNAATLVRGVLNLPSSLLSPPSSLFSLDGRRVLGLKPGANDVSALSPGVYFVRSASSMVRDASSVATKIVITR</sequence>
<protein>
    <recommendedName>
        <fullName evidence="5">T9SS type A sorting domain-containing protein</fullName>
    </recommendedName>
</protein>